<proteinExistence type="predicted"/>
<name>A0A1G1VCA4_9BACT</name>
<dbReference type="Proteomes" id="UP000178659">
    <property type="component" value="Unassembled WGS sequence"/>
</dbReference>
<evidence type="ECO:0000313" key="2">
    <source>
        <dbReference type="Proteomes" id="UP000178659"/>
    </source>
</evidence>
<comment type="caution">
    <text evidence="1">The sequence shown here is derived from an EMBL/GenBank/DDBJ whole genome shotgun (WGS) entry which is preliminary data.</text>
</comment>
<reference evidence="1 2" key="1">
    <citation type="journal article" date="2016" name="Nat. Commun.">
        <title>Thousands of microbial genomes shed light on interconnected biogeochemical processes in an aquifer system.</title>
        <authorList>
            <person name="Anantharaman K."/>
            <person name="Brown C.T."/>
            <person name="Hug L.A."/>
            <person name="Sharon I."/>
            <person name="Castelle C.J."/>
            <person name="Probst A.J."/>
            <person name="Thomas B.C."/>
            <person name="Singh A."/>
            <person name="Wilkins M.J."/>
            <person name="Karaoz U."/>
            <person name="Brodie E.L."/>
            <person name="Williams K.H."/>
            <person name="Hubbard S.S."/>
            <person name="Banfield J.F."/>
        </authorList>
    </citation>
    <scope>NUCLEOTIDE SEQUENCE [LARGE SCALE GENOMIC DNA]</scope>
</reference>
<dbReference type="EMBL" id="MHCC01000023">
    <property type="protein sequence ID" value="OGY12862.1"/>
    <property type="molecule type" value="Genomic_DNA"/>
</dbReference>
<dbReference type="AlphaFoldDB" id="A0A1G1VCA4"/>
<protein>
    <submittedName>
        <fullName evidence="1">Uncharacterized protein</fullName>
    </submittedName>
</protein>
<gene>
    <name evidence="1" type="ORF">A3A77_03180</name>
</gene>
<evidence type="ECO:0000313" key="1">
    <source>
        <dbReference type="EMBL" id="OGY12862.1"/>
    </source>
</evidence>
<sequence>MKILVFTEGTILMPRSAQGLSREAIVEQSKKEGIQREEAALQYESKNDVPVQSYSIHDYLNYIPVGNAVQKLTNWANQGATIHYLSSRRIQPEVEAIKSVLKKYNLPNLDNLYYRQQGEDYKDVAARIMPDVLIEDDCESIGGEKEMTYTHIKPEFKNKIKSVVIKEFAGIDSLPDSISDLASFN</sequence>
<accession>A0A1G1VCA4</accession>
<organism evidence="1 2">
    <name type="scientific">Candidatus Blackburnbacteria bacterium RIFCSPLOWO2_01_FULL_40_20</name>
    <dbReference type="NCBI Taxonomy" id="1797519"/>
    <lineage>
        <taxon>Bacteria</taxon>
        <taxon>Candidatus Blackburniibacteriota</taxon>
    </lineage>
</organism>